<dbReference type="PANTHER" id="PTHR35256">
    <property type="entry name" value="CHROMOSOME 8 OPEN READING FRAME 48"/>
    <property type="match status" value="1"/>
</dbReference>
<name>A0A8C0VHI5_CYACU</name>
<feature type="region of interest" description="Disordered" evidence="1">
    <location>
        <begin position="1"/>
        <end position="83"/>
    </location>
</feature>
<feature type="compositionally biased region" description="Low complexity" evidence="1">
    <location>
        <begin position="60"/>
        <end position="74"/>
    </location>
</feature>
<accession>A0A8C0VHI5</accession>
<feature type="compositionally biased region" description="Basic and acidic residues" evidence="1">
    <location>
        <begin position="257"/>
        <end position="277"/>
    </location>
</feature>
<protein>
    <submittedName>
        <fullName evidence="2">Uncharacterized protein</fullName>
    </submittedName>
</protein>
<sequence length="277" mass="30446">MATDPAESSGSHGKSLGLSQSHSSSALDYSGDTFESFSGEEESETPGSRCPTEDLEGESVSEALQSSSSLAGQSPAEEESEAVERAAIGKWMDAMGKWIDLKNKDTGIGPDQSVSRTPAGIPALPHGELEALRSFCSRRISRMQQEQAERCRKLQWGVPARQTGTGDSSAVPAQLMNRILLENTREAVRQVTEAEIHETSTCPDCQQKEAELAKVAFLRQKKTLLEGALLQEKLEEQFYSRDMLTLLGEALRSFPKPSEDPRDLWQRLKGQEMENLD</sequence>
<reference evidence="2" key="2">
    <citation type="submission" date="2025-09" db="UniProtKB">
        <authorList>
            <consortium name="Ensembl"/>
        </authorList>
    </citation>
    <scope>IDENTIFICATION</scope>
</reference>
<dbReference type="Ensembl" id="ENSCCET00000033067.1">
    <property type="protein sequence ID" value="ENSCCEP00000021746.1"/>
    <property type="gene ID" value="ENSCCEG00000019697.1"/>
</dbReference>
<dbReference type="AlphaFoldDB" id="A0A8C0VHI5"/>
<evidence type="ECO:0000256" key="1">
    <source>
        <dbReference type="SAM" id="MobiDB-lite"/>
    </source>
</evidence>
<gene>
    <name evidence="2" type="primary">C4H8orf48</name>
</gene>
<dbReference type="Pfam" id="PF15379">
    <property type="entry name" value="DUF4606"/>
    <property type="match status" value="1"/>
</dbReference>
<dbReference type="Proteomes" id="UP000694410">
    <property type="component" value="Unplaced"/>
</dbReference>
<dbReference type="InterPro" id="IPR027932">
    <property type="entry name" value="DUF4606"/>
</dbReference>
<proteinExistence type="predicted"/>
<evidence type="ECO:0000313" key="3">
    <source>
        <dbReference type="Proteomes" id="UP000694410"/>
    </source>
</evidence>
<dbReference type="GeneID" id="111929252"/>
<feature type="compositionally biased region" description="Low complexity" evidence="1">
    <location>
        <begin position="8"/>
        <end position="37"/>
    </location>
</feature>
<keyword evidence="3" id="KW-1185">Reference proteome</keyword>
<evidence type="ECO:0000313" key="2">
    <source>
        <dbReference type="Ensembl" id="ENSCCEP00000021746.1"/>
    </source>
</evidence>
<dbReference type="CTD" id="118166252"/>
<organism evidence="2 3">
    <name type="scientific">Cyanistes caeruleus</name>
    <name type="common">Eurasian blue tit</name>
    <name type="synonym">Parus caeruleus</name>
    <dbReference type="NCBI Taxonomy" id="156563"/>
    <lineage>
        <taxon>Eukaryota</taxon>
        <taxon>Metazoa</taxon>
        <taxon>Chordata</taxon>
        <taxon>Craniata</taxon>
        <taxon>Vertebrata</taxon>
        <taxon>Euteleostomi</taxon>
        <taxon>Archelosauria</taxon>
        <taxon>Archosauria</taxon>
        <taxon>Dinosauria</taxon>
        <taxon>Saurischia</taxon>
        <taxon>Theropoda</taxon>
        <taxon>Coelurosauria</taxon>
        <taxon>Aves</taxon>
        <taxon>Neognathae</taxon>
        <taxon>Neoaves</taxon>
        <taxon>Telluraves</taxon>
        <taxon>Australaves</taxon>
        <taxon>Passeriformes</taxon>
        <taxon>Paridae</taxon>
        <taxon>Cyanistes</taxon>
    </lineage>
</organism>
<dbReference type="RefSeq" id="XP_023782544.1">
    <property type="nucleotide sequence ID" value="XM_023926776.1"/>
</dbReference>
<feature type="region of interest" description="Disordered" evidence="1">
    <location>
        <begin position="253"/>
        <end position="277"/>
    </location>
</feature>
<reference evidence="2" key="1">
    <citation type="submission" date="2025-08" db="UniProtKB">
        <authorList>
            <consortium name="Ensembl"/>
        </authorList>
    </citation>
    <scope>IDENTIFICATION</scope>
</reference>
<dbReference type="OrthoDB" id="9976953at2759"/>
<dbReference type="PANTHER" id="PTHR35256:SF1">
    <property type="entry name" value="EXPRESSED SEQUENCE AI429214"/>
    <property type="match status" value="1"/>
</dbReference>
<dbReference type="KEGG" id="ccae:111929252"/>